<evidence type="ECO:0000313" key="8">
    <source>
        <dbReference type="EMBL" id="KAH6869435.1"/>
    </source>
</evidence>
<evidence type="ECO:0000313" key="9">
    <source>
        <dbReference type="Proteomes" id="UP000777438"/>
    </source>
</evidence>
<feature type="region of interest" description="Disordered" evidence="6">
    <location>
        <begin position="1"/>
        <end position="21"/>
    </location>
</feature>
<dbReference type="EMBL" id="JAGPYM010000072">
    <property type="protein sequence ID" value="KAH6869435.1"/>
    <property type="molecule type" value="Genomic_DNA"/>
</dbReference>
<keyword evidence="5" id="KW-0539">Nucleus</keyword>
<feature type="domain" description="Xylanolytic transcriptional activator regulatory" evidence="7">
    <location>
        <begin position="262"/>
        <end position="336"/>
    </location>
</feature>
<evidence type="ECO:0000256" key="3">
    <source>
        <dbReference type="ARBA" id="ARBA00023125"/>
    </source>
</evidence>
<dbReference type="GO" id="GO:0005634">
    <property type="term" value="C:nucleus"/>
    <property type="evidence" value="ECO:0007669"/>
    <property type="project" value="UniProtKB-SubCell"/>
</dbReference>
<dbReference type="GO" id="GO:0043565">
    <property type="term" value="F:sequence-specific DNA binding"/>
    <property type="evidence" value="ECO:0007669"/>
    <property type="project" value="TreeGrafter"/>
</dbReference>
<dbReference type="PANTHER" id="PTHR47540:SF6">
    <property type="entry name" value="ZN(II)2CYS6 TRANSCRIPTION FACTOR (EUROFUNG)"/>
    <property type="match status" value="1"/>
</dbReference>
<keyword evidence="2" id="KW-0805">Transcription regulation</keyword>
<reference evidence="8 9" key="1">
    <citation type="journal article" date="2021" name="Nat. Commun.">
        <title>Genetic determinants of endophytism in the Arabidopsis root mycobiome.</title>
        <authorList>
            <person name="Mesny F."/>
            <person name="Miyauchi S."/>
            <person name="Thiergart T."/>
            <person name="Pickel B."/>
            <person name="Atanasova L."/>
            <person name="Karlsson M."/>
            <person name="Huettel B."/>
            <person name="Barry K.W."/>
            <person name="Haridas S."/>
            <person name="Chen C."/>
            <person name="Bauer D."/>
            <person name="Andreopoulos W."/>
            <person name="Pangilinan J."/>
            <person name="LaButti K."/>
            <person name="Riley R."/>
            <person name="Lipzen A."/>
            <person name="Clum A."/>
            <person name="Drula E."/>
            <person name="Henrissat B."/>
            <person name="Kohler A."/>
            <person name="Grigoriev I.V."/>
            <person name="Martin F.M."/>
            <person name="Hacquard S."/>
        </authorList>
    </citation>
    <scope>NUCLEOTIDE SEQUENCE [LARGE SCALE GENOMIC DNA]</scope>
    <source>
        <strain evidence="8 9">MPI-CAGE-CH-0241</strain>
    </source>
</reference>
<evidence type="ECO:0000256" key="1">
    <source>
        <dbReference type="ARBA" id="ARBA00004123"/>
    </source>
</evidence>
<dbReference type="InterPro" id="IPR007219">
    <property type="entry name" value="XnlR_reg_dom"/>
</dbReference>
<comment type="subcellular location">
    <subcellularLocation>
        <location evidence="1">Nucleus</location>
    </subcellularLocation>
</comment>
<proteinExistence type="predicted"/>
<dbReference type="GO" id="GO:0045944">
    <property type="term" value="P:positive regulation of transcription by RNA polymerase II"/>
    <property type="evidence" value="ECO:0007669"/>
    <property type="project" value="TreeGrafter"/>
</dbReference>
<keyword evidence="3" id="KW-0238">DNA-binding</keyword>
<accession>A0A9P9AHT3</accession>
<organism evidence="8 9">
    <name type="scientific">Thelonectria olida</name>
    <dbReference type="NCBI Taxonomy" id="1576542"/>
    <lineage>
        <taxon>Eukaryota</taxon>
        <taxon>Fungi</taxon>
        <taxon>Dikarya</taxon>
        <taxon>Ascomycota</taxon>
        <taxon>Pezizomycotina</taxon>
        <taxon>Sordariomycetes</taxon>
        <taxon>Hypocreomycetidae</taxon>
        <taxon>Hypocreales</taxon>
        <taxon>Nectriaceae</taxon>
        <taxon>Thelonectria</taxon>
    </lineage>
</organism>
<dbReference type="CDD" id="cd12148">
    <property type="entry name" value="fungal_TF_MHR"/>
    <property type="match status" value="1"/>
</dbReference>
<name>A0A9P9AHT3_9HYPO</name>
<evidence type="ECO:0000259" key="7">
    <source>
        <dbReference type="SMART" id="SM00906"/>
    </source>
</evidence>
<evidence type="ECO:0000256" key="6">
    <source>
        <dbReference type="SAM" id="MobiDB-lite"/>
    </source>
</evidence>
<sequence length="618" mass="69178">MPRSSERKGPPRREGLPPRFYQQKSIAQIKIHQSSLDRILEENEQLRACHQPTATPPPTVLETNAHKNNEGNEAAQNPIVEERPWFTHIKTSDPPIWIGEMADAAFATRFRQFASSPQTPSHIPRVQYATDETLLSLSSSSLTWPSPTRARFLAEAALRSLCRCYHIVRRSEILSALETMTQDGLRPPKEPIFVSKMWALFAIGELYANRSAASSLTFPGLAYFAHASEMLRVVSERPQLDVVETMLLLSLYSLQLNRRHSACILAGSAMRVATVMGLHLTIDHAHIPDAEIREHRNRLWWTTYVFDRMWCSKVGLPVLVSDDDISVDLPSEAHGPNADDFVDHEYLKAGVKLAKIAGTITKSIYDRRNTRGPFSRRVQEVRKALRLWSEELPAHLQLNQPIKPDGKVISQQLSFNQLLILTTRPILLLVLREHLAALRGTGEESRIPESARAIADACCRAARHSCSLLEECWINGTFHVFDYFYTQYLFSAATVLAISSLLGQADSHSDAEGFENAMNFLEQLQQSGNFAANEFCSHVNGIKNLLQCLSSPDSSSGEPMPASTPSWDTQLSVFDIGIAHTAESAVYDPCLQQFLADDSLDLSLFDGFINDEELQSLC</sequence>
<dbReference type="GO" id="GO:0008270">
    <property type="term" value="F:zinc ion binding"/>
    <property type="evidence" value="ECO:0007669"/>
    <property type="project" value="InterPro"/>
</dbReference>
<keyword evidence="9" id="KW-1185">Reference proteome</keyword>
<dbReference type="InterPro" id="IPR051711">
    <property type="entry name" value="Stress_Response_Reg"/>
</dbReference>
<feature type="compositionally biased region" description="Basic and acidic residues" evidence="6">
    <location>
        <begin position="1"/>
        <end position="16"/>
    </location>
</feature>
<dbReference type="AlphaFoldDB" id="A0A9P9AHT3"/>
<feature type="region of interest" description="Disordered" evidence="6">
    <location>
        <begin position="49"/>
        <end position="76"/>
    </location>
</feature>
<evidence type="ECO:0000256" key="5">
    <source>
        <dbReference type="ARBA" id="ARBA00023242"/>
    </source>
</evidence>
<gene>
    <name evidence="8" type="ORF">B0T10DRAFT_553733</name>
</gene>
<evidence type="ECO:0000256" key="4">
    <source>
        <dbReference type="ARBA" id="ARBA00023163"/>
    </source>
</evidence>
<dbReference type="PANTHER" id="PTHR47540">
    <property type="entry name" value="THIAMINE REPRESSIBLE GENES REGULATORY PROTEIN THI5"/>
    <property type="match status" value="1"/>
</dbReference>
<keyword evidence="4" id="KW-0804">Transcription</keyword>
<evidence type="ECO:0000256" key="2">
    <source>
        <dbReference type="ARBA" id="ARBA00023015"/>
    </source>
</evidence>
<dbReference type="GO" id="GO:0006351">
    <property type="term" value="P:DNA-templated transcription"/>
    <property type="evidence" value="ECO:0007669"/>
    <property type="project" value="InterPro"/>
</dbReference>
<dbReference type="Pfam" id="PF04082">
    <property type="entry name" value="Fungal_trans"/>
    <property type="match status" value="1"/>
</dbReference>
<dbReference type="OrthoDB" id="3266505at2759"/>
<comment type="caution">
    <text evidence="8">The sequence shown here is derived from an EMBL/GenBank/DDBJ whole genome shotgun (WGS) entry which is preliminary data.</text>
</comment>
<dbReference type="Proteomes" id="UP000777438">
    <property type="component" value="Unassembled WGS sequence"/>
</dbReference>
<protein>
    <submittedName>
        <fullName evidence="8">Fungal-specific transcription factor domain-containing protein</fullName>
    </submittedName>
</protein>
<dbReference type="SMART" id="SM00906">
    <property type="entry name" value="Fungal_trans"/>
    <property type="match status" value="1"/>
</dbReference>